<dbReference type="Proteomes" id="UP000323506">
    <property type="component" value="Chromosome A13"/>
</dbReference>
<evidence type="ECO:0000313" key="1">
    <source>
        <dbReference type="EMBL" id="TYG85067.1"/>
    </source>
</evidence>
<proteinExistence type="predicted"/>
<dbReference type="AlphaFoldDB" id="A0A5D2DVE6"/>
<evidence type="ECO:0000313" key="2">
    <source>
        <dbReference type="Proteomes" id="UP000323506"/>
    </source>
</evidence>
<protein>
    <submittedName>
        <fullName evidence="1">Uncharacterized protein</fullName>
    </submittedName>
</protein>
<name>A0A5D2DVE6_GOSDA</name>
<reference evidence="1 2" key="1">
    <citation type="submission" date="2019-06" db="EMBL/GenBank/DDBJ databases">
        <title>WGS assembly of Gossypium darwinii.</title>
        <authorList>
            <person name="Chen Z.J."/>
            <person name="Sreedasyam A."/>
            <person name="Ando A."/>
            <person name="Song Q."/>
            <person name="De L."/>
            <person name="Hulse-Kemp A."/>
            <person name="Ding M."/>
            <person name="Ye W."/>
            <person name="Kirkbride R."/>
            <person name="Jenkins J."/>
            <person name="Plott C."/>
            <person name="Lovell J."/>
            <person name="Lin Y.-M."/>
            <person name="Vaughn R."/>
            <person name="Liu B."/>
            <person name="Li W."/>
            <person name="Simpson S."/>
            <person name="Scheffler B."/>
            <person name="Saski C."/>
            <person name="Grover C."/>
            <person name="Hu G."/>
            <person name="Conover J."/>
            <person name="Carlson J."/>
            <person name="Shu S."/>
            <person name="Boston L."/>
            <person name="Williams M."/>
            <person name="Peterson D."/>
            <person name="Mcgee K."/>
            <person name="Jones D."/>
            <person name="Wendel J."/>
            <person name="Stelly D."/>
            <person name="Grimwood J."/>
            <person name="Schmutz J."/>
        </authorList>
    </citation>
    <scope>NUCLEOTIDE SEQUENCE [LARGE SCALE GENOMIC DNA]</scope>
    <source>
        <strain evidence="1">1808015.09</strain>
    </source>
</reference>
<gene>
    <name evidence="1" type="ORF">ES288_A13G023300v1</name>
</gene>
<keyword evidence="2" id="KW-1185">Reference proteome</keyword>
<dbReference type="EMBL" id="CM017700">
    <property type="protein sequence ID" value="TYG85067.1"/>
    <property type="molecule type" value="Genomic_DNA"/>
</dbReference>
<organism evidence="1 2">
    <name type="scientific">Gossypium darwinii</name>
    <name type="common">Darwin's cotton</name>
    <name type="synonym">Gossypium barbadense var. darwinii</name>
    <dbReference type="NCBI Taxonomy" id="34276"/>
    <lineage>
        <taxon>Eukaryota</taxon>
        <taxon>Viridiplantae</taxon>
        <taxon>Streptophyta</taxon>
        <taxon>Embryophyta</taxon>
        <taxon>Tracheophyta</taxon>
        <taxon>Spermatophyta</taxon>
        <taxon>Magnoliopsida</taxon>
        <taxon>eudicotyledons</taxon>
        <taxon>Gunneridae</taxon>
        <taxon>Pentapetalae</taxon>
        <taxon>rosids</taxon>
        <taxon>malvids</taxon>
        <taxon>Malvales</taxon>
        <taxon>Malvaceae</taxon>
        <taxon>Malvoideae</taxon>
        <taxon>Gossypium</taxon>
    </lineage>
</organism>
<sequence length="42" mass="4860">MSPNHKIMIKEKIRSSKKKFSKNSAKIYSGHTCFSTKYTIPI</sequence>
<accession>A0A5D2DVE6</accession>